<protein>
    <submittedName>
        <fullName evidence="3">ABC transporter permease</fullName>
    </submittedName>
    <submittedName>
        <fullName evidence="4">ABC-type transport system permease protein</fullName>
    </submittedName>
</protein>
<feature type="transmembrane region" description="Helical" evidence="2">
    <location>
        <begin position="597"/>
        <end position="619"/>
    </location>
</feature>
<proteinExistence type="predicted"/>
<reference evidence="4" key="1">
    <citation type="submission" date="2016-10" db="EMBL/GenBank/DDBJ databases">
        <authorList>
            <person name="de Groot N.N."/>
        </authorList>
    </citation>
    <scope>NUCLEOTIDE SEQUENCE [LARGE SCALE GENOMIC DNA]</scope>
    <source>
        <strain evidence="4">CGMCC 1.12397</strain>
    </source>
</reference>
<evidence type="ECO:0000313" key="5">
    <source>
        <dbReference type="Proteomes" id="UP000199289"/>
    </source>
</evidence>
<evidence type="ECO:0000313" key="3">
    <source>
        <dbReference type="EMBL" id="RDI70530.1"/>
    </source>
</evidence>
<dbReference type="RefSeq" id="WP_092535307.1">
    <property type="nucleotide sequence ID" value="NZ_FNKQ01000002.1"/>
</dbReference>
<accession>A0A1H1AVN3</accession>
<evidence type="ECO:0000256" key="1">
    <source>
        <dbReference type="SAM" id="MobiDB-lite"/>
    </source>
</evidence>
<dbReference type="Proteomes" id="UP000255421">
    <property type="component" value="Unassembled WGS sequence"/>
</dbReference>
<feature type="transmembrane region" description="Helical" evidence="2">
    <location>
        <begin position="450"/>
        <end position="475"/>
    </location>
</feature>
<feature type="transmembrane region" description="Helical" evidence="2">
    <location>
        <begin position="481"/>
        <end position="504"/>
    </location>
</feature>
<dbReference type="Proteomes" id="UP000199289">
    <property type="component" value="Unassembled WGS sequence"/>
</dbReference>
<keyword evidence="2" id="KW-0472">Membrane</keyword>
<sequence>MKRDIQDHLRAVARIARWEVSRSAGTIDRRTAVLGLVALLLAGSVAGAGVLTGGVEIDRGIYRVGVAPENPYYEPVAASSALDPRPPDARALENGDIDLLVAGDTFYAADSQKGRAALSTTRSVVQRYNDGLMLREENRTAAFPVVVTLRYLDRSTPLTSGGDAGGATGGAGTGGGGEGSSGGGDDSDATGGTDEGTAGGDGSAAGGSGSPSDDGRLRVPEVGGANPLSSGSTGSPAAIQPPFPFASLVLAFAFLVPMNFVVQAYGSTMLNERINRRGELLLVAPVSPGDIVAGKTLPYFGLMVGLTSLIAVGVGGGALSVAAVLPVALTFLAATFVGAMFARSFKELTFVTVAASVFLTSYAFVPAIFANVTPIALISPLTLVVRDLQPAGVVGLGEYVFSTGPFYLCSGVLFLLGAGVYREEDMFTQRPVPLKFLDALDARISRPRDVAVLSALSIPFVFVAELLAIAVLFALPVEATVPVLLLLVAVVEEFAKSVHVYAAFEKSRFERAAGTALRVGALSGLGFFVGEKFTAVAQAVALPELVLGQATLAPSGVGAFSGIGVLSAVGLFLAPLVLHVVTAGLTALGASRDGRSYAASFVVAVLLHTAYNLTVVNALG</sequence>
<keyword evidence="6" id="KW-1185">Reference proteome</keyword>
<evidence type="ECO:0000313" key="4">
    <source>
        <dbReference type="EMBL" id="SDQ43591.1"/>
    </source>
</evidence>
<feature type="transmembrane region" description="Helical" evidence="2">
    <location>
        <begin position="321"/>
        <end position="341"/>
    </location>
</feature>
<feature type="transmembrane region" description="Helical" evidence="2">
    <location>
        <begin position="560"/>
        <end position="585"/>
    </location>
</feature>
<feature type="compositionally biased region" description="Gly residues" evidence="1">
    <location>
        <begin position="193"/>
        <end position="209"/>
    </location>
</feature>
<feature type="transmembrane region" description="Helical" evidence="2">
    <location>
        <begin position="399"/>
        <end position="421"/>
    </location>
</feature>
<feature type="transmembrane region" description="Helical" evidence="2">
    <location>
        <begin position="245"/>
        <end position="266"/>
    </location>
</feature>
<keyword evidence="2" id="KW-0812">Transmembrane</keyword>
<feature type="transmembrane region" description="Helical" evidence="2">
    <location>
        <begin position="297"/>
        <end position="315"/>
    </location>
</feature>
<dbReference type="EMBL" id="FNKQ01000002">
    <property type="protein sequence ID" value="SDQ43591.1"/>
    <property type="molecule type" value="Genomic_DNA"/>
</dbReference>
<reference evidence="3 6" key="3">
    <citation type="submission" date="2018-07" db="EMBL/GenBank/DDBJ databases">
        <title>Genome sequence of extremly halophilic archaeon Halopelagius longus strain BC12-B1.</title>
        <authorList>
            <person name="Zhang X."/>
        </authorList>
    </citation>
    <scope>NUCLEOTIDE SEQUENCE [LARGE SCALE GENOMIC DNA]</scope>
    <source>
        <strain evidence="3 6">BC12-B1</strain>
    </source>
</reference>
<reference evidence="5" key="2">
    <citation type="submission" date="2016-10" db="EMBL/GenBank/DDBJ databases">
        <authorList>
            <person name="Varghese N."/>
            <person name="Submissions S."/>
        </authorList>
    </citation>
    <scope>NUCLEOTIDE SEQUENCE [LARGE SCALE GENOMIC DNA]</scope>
    <source>
        <strain evidence="5">CGMCC 1.12397</strain>
    </source>
</reference>
<gene>
    <name evidence="3" type="ORF">DWB78_01655</name>
    <name evidence="4" type="ORF">SAMN05216278_1506</name>
</gene>
<dbReference type="AlphaFoldDB" id="A0A1H1AVN3"/>
<feature type="region of interest" description="Disordered" evidence="1">
    <location>
        <begin position="156"/>
        <end position="235"/>
    </location>
</feature>
<dbReference type="OrthoDB" id="106980at2157"/>
<organism evidence="4 5">
    <name type="scientific">Halopelagius longus</name>
    <dbReference type="NCBI Taxonomy" id="1236180"/>
    <lineage>
        <taxon>Archaea</taxon>
        <taxon>Methanobacteriati</taxon>
        <taxon>Methanobacteriota</taxon>
        <taxon>Stenosarchaea group</taxon>
        <taxon>Halobacteria</taxon>
        <taxon>Halobacteriales</taxon>
        <taxon>Haloferacaceae</taxon>
    </lineage>
</organism>
<keyword evidence="2" id="KW-1133">Transmembrane helix</keyword>
<name>A0A1H1AVN3_9EURY</name>
<feature type="transmembrane region" description="Helical" evidence="2">
    <location>
        <begin position="348"/>
        <end position="379"/>
    </location>
</feature>
<evidence type="ECO:0000256" key="2">
    <source>
        <dbReference type="SAM" id="Phobius"/>
    </source>
</evidence>
<feature type="compositionally biased region" description="Gly residues" evidence="1">
    <location>
        <begin position="162"/>
        <end position="184"/>
    </location>
</feature>
<dbReference type="EMBL" id="QQST01000001">
    <property type="protein sequence ID" value="RDI70530.1"/>
    <property type="molecule type" value="Genomic_DNA"/>
</dbReference>
<evidence type="ECO:0000313" key="6">
    <source>
        <dbReference type="Proteomes" id="UP000255421"/>
    </source>
</evidence>